<evidence type="ECO:0000256" key="2">
    <source>
        <dbReference type="ARBA" id="ARBA00022679"/>
    </source>
</evidence>
<dbReference type="EMBL" id="JACLQD010000001">
    <property type="protein sequence ID" value="MBC2834714.1"/>
    <property type="molecule type" value="Genomic_DNA"/>
</dbReference>
<proteinExistence type="inferred from homology"/>
<dbReference type="AlphaFoldDB" id="A0A842I6L4"/>
<evidence type="ECO:0000256" key="1">
    <source>
        <dbReference type="ARBA" id="ARBA00022490"/>
    </source>
</evidence>
<keyword evidence="10" id="KW-0548">Nucleotidyltransferase</keyword>
<keyword evidence="3 8" id="KW-0479">Metal-binding</keyword>
<sequence>MRLFGVILAGGQGRRMGGADKALLRLAGRTLVARSVDRLEPQVERLAISANGDAARFGGLGLPVLADDAPQGPLSGVLAGLDWAAPLGATAIVTVAVDCPFFPGDLVPQLALAAERSAGGVALARSGGDDHPTFGLWPVGLRGALRDFLASGEKARVRAFADMQGAARADFAGNGAFGNLNTPDDLARAEAMIGAGI</sequence>
<reference evidence="10 11" key="1">
    <citation type="journal article" date="2017" name="Int. J. Syst. Evol. Microbiol.">
        <title>Gemmobacter straminiformis sp. nov., isolated from an artificial fountain.</title>
        <authorList>
            <person name="Kang J.Y."/>
            <person name="Kim M.J."/>
            <person name="Chun J."/>
            <person name="Son K.P."/>
            <person name="Jahng K.Y."/>
        </authorList>
    </citation>
    <scope>NUCLEOTIDE SEQUENCE [LARGE SCALE GENOMIC DNA]</scope>
    <source>
        <strain evidence="10 11">CAM-8</strain>
    </source>
</reference>
<comment type="similarity">
    <text evidence="8">Belongs to the MobA family.</text>
</comment>
<comment type="function">
    <text evidence="8">Transfers a GMP moiety from GTP to Mo-molybdopterin (Mo-MPT) cofactor (Moco or molybdenum cofactor) to form Mo-molybdopterin guanine dinucleotide (Mo-MGD) cofactor.</text>
</comment>
<dbReference type="Pfam" id="PF12804">
    <property type="entry name" value="NTP_transf_3"/>
    <property type="match status" value="1"/>
</dbReference>
<feature type="binding site" evidence="8">
    <location>
        <begin position="8"/>
        <end position="10"/>
    </location>
    <ligand>
        <name>GTP</name>
        <dbReference type="ChEBI" id="CHEBI:37565"/>
    </ligand>
</feature>
<evidence type="ECO:0000256" key="3">
    <source>
        <dbReference type="ARBA" id="ARBA00022723"/>
    </source>
</evidence>
<feature type="binding site" evidence="8">
    <location>
        <position position="98"/>
    </location>
    <ligand>
        <name>Mg(2+)</name>
        <dbReference type="ChEBI" id="CHEBI:18420"/>
    </ligand>
</feature>
<dbReference type="InterPro" id="IPR029044">
    <property type="entry name" value="Nucleotide-diphossugar_trans"/>
</dbReference>
<comment type="subunit">
    <text evidence="8">Monomer.</text>
</comment>
<evidence type="ECO:0000259" key="9">
    <source>
        <dbReference type="Pfam" id="PF12804"/>
    </source>
</evidence>
<comment type="cofactor">
    <cofactor evidence="8">
        <name>Mg(2+)</name>
        <dbReference type="ChEBI" id="CHEBI:18420"/>
    </cofactor>
</comment>
<keyword evidence="4 8" id="KW-0547">Nucleotide-binding</keyword>
<keyword evidence="2 8" id="KW-0808">Transferase</keyword>
<comment type="domain">
    <text evidence="8">The N-terminal domain determines nucleotide recognition and specific binding, while the C-terminal domain determines the specific binding to the target protein.</text>
</comment>
<evidence type="ECO:0000256" key="8">
    <source>
        <dbReference type="HAMAP-Rule" id="MF_00316"/>
    </source>
</evidence>
<feature type="binding site" evidence="8">
    <location>
        <position position="21"/>
    </location>
    <ligand>
        <name>GTP</name>
        <dbReference type="ChEBI" id="CHEBI:37565"/>
    </ligand>
</feature>
<dbReference type="HAMAP" id="MF_00316">
    <property type="entry name" value="MobA"/>
    <property type="match status" value="1"/>
</dbReference>
<feature type="domain" description="MobA-like NTP transferase" evidence="9">
    <location>
        <begin position="5"/>
        <end position="156"/>
    </location>
</feature>
<dbReference type="Gene3D" id="3.90.550.10">
    <property type="entry name" value="Spore Coat Polysaccharide Biosynthesis Protein SpsA, Chain A"/>
    <property type="match status" value="1"/>
</dbReference>
<dbReference type="InterPro" id="IPR025877">
    <property type="entry name" value="MobA-like_NTP_Trfase"/>
</dbReference>
<dbReference type="GO" id="GO:0005737">
    <property type="term" value="C:cytoplasm"/>
    <property type="evidence" value="ECO:0007669"/>
    <property type="project" value="UniProtKB-SubCell"/>
</dbReference>
<comment type="subcellular location">
    <subcellularLocation>
        <location evidence="8">Cytoplasm</location>
    </subcellularLocation>
</comment>
<comment type="caution">
    <text evidence="10">The sequence shown here is derived from an EMBL/GenBank/DDBJ whole genome shotgun (WGS) entry which is preliminary data.</text>
</comment>
<dbReference type="GO" id="GO:0046872">
    <property type="term" value="F:metal ion binding"/>
    <property type="evidence" value="ECO:0007669"/>
    <property type="project" value="UniProtKB-KW"/>
</dbReference>
<feature type="binding site" evidence="8">
    <location>
        <position position="98"/>
    </location>
    <ligand>
        <name>GTP</name>
        <dbReference type="ChEBI" id="CHEBI:37565"/>
    </ligand>
</feature>
<gene>
    <name evidence="8 10" type="primary">mobA</name>
    <name evidence="10" type="ORF">H7F16_04300</name>
</gene>
<evidence type="ECO:0000256" key="6">
    <source>
        <dbReference type="ARBA" id="ARBA00023134"/>
    </source>
</evidence>
<name>A0A842I6L4_9RHOB</name>
<dbReference type="GO" id="GO:1902758">
    <property type="term" value="P:bis(molybdopterin guanine dinucleotide)molybdenum biosynthetic process"/>
    <property type="evidence" value="ECO:0007669"/>
    <property type="project" value="TreeGrafter"/>
</dbReference>
<dbReference type="RefSeq" id="WP_185796288.1">
    <property type="nucleotide sequence ID" value="NZ_JACLQD010000001.1"/>
</dbReference>
<keyword evidence="11" id="KW-1185">Reference proteome</keyword>
<comment type="catalytic activity">
    <reaction evidence="8">
        <text>Mo-molybdopterin + GTP + H(+) = Mo-molybdopterin guanine dinucleotide + diphosphate</text>
        <dbReference type="Rhea" id="RHEA:34243"/>
        <dbReference type="ChEBI" id="CHEBI:15378"/>
        <dbReference type="ChEBI" id="CHEBI:33019"/>
        <dbReference type="ChEBI" id="CHEBI:37565"/>
        <dbReference type="ChEBI" id="CHEBI:71302"/>
        <dbReference type="ChEBI" id="CHEBI:71310"/>
        <dbReference type="EC" id="2.7.7.77"/>
    </reaction>
</comment>
<dbReference type="PANTHER" id="PTHR19136:SF81">
    <property type="entry name" value="MOLYBDENUM COFACTOR GUANYLYLTRANSFERASE"/>
    <property type="match status" value="1"/>
</dbReference>
<keyword evidence="5 8" id="KW-0460">Magnesium</keyword>
<dbReference type="PANTHER" id="PTHR19136">
    <property type="entry name" value="MOLYBDENUM COFACTOR GUANYLYLTRANSFERASE"/>
    <property type="match status" value="1"/>
</dbReference>
<dbReference type="SUPFAM" id="SSF53448">
    <property type="entry name" value="Nucleotide-diphospho-sugar transferases"/>
    <property type="match status" value="1"/>
</dbReference>
<dbReference type="InterPro" id="IPR013482">
    <property type="entry name" value="Molybde_CF_guanTrfase"/>
</dbReference>
<evidence type="ECO:0000256" key="4">
    <source>
        <dbReference type="ARBA" id="ARBA00022741"/>
    </source>
</evidence>
<dbReference type="GO" id="GO:0061603">
    <property type="term" value="F:molybdenum cofactor guanylyltransferase activity"/>
    <property type="evidence" value="ECO:0007669"/>
    <property type="project" value="UniProtKB-EC"/>
</dbReference>
<feature type="binding site" evidence="8">
    <location>
        <position position="67"/>
    </location>
    <ligand>
        <name>GTP</name>
        <dbReference type="ChEBI" id="CHEBI:37565"/>
    </ligand>
</feature>
<protein>
    <recommendedName>
        <fullName evidence="8">Molybdenum cofactor guanylyltransferase</fullName>
        <shortName evidence="8">MoCo guanylyltransferase</shortName>
        <ecNumber evidence="8">2.7.7.77</ecNumber>
    </recommendedName>
    <alternativeName>
        <fullName evidence="8">GTP:molybdopterin guanylyltransferase</fullName>
    </alternativeName>
    <alternativeName>
        <fullName evidence="8">Mo-MPT guanylyltransferase</fullName>
    </alternativeName>
    <alternativeName>
        <fullName evidence="8">Molybdopterin guanylyltransferase</fullName>
    </alternativeName>
    <alternativeName>
        <fullName evidence="8">Molybdopterin-guanine dinucleotide synthase</fullName>
        <shortName evidence="8">MGD synthase</shortName>
    </alternativeName>
</protein>
<keyword evidence="7 8" id="KW-0501">Molybdenum cofactor biosynthesis</keyword>
<evidence type="ECO:0000313" key="10">
    <source>
        <dbReference type="EMBL" id="MBC2834714.1"/>
    </source>
</evidence>
<keyword evidence="6 8" id="KW-0342">GTP-binding</keyword>
<evidence type="ECO:0000313" key="11">
    <source>
        <dbReference type="Proteomes" id="UP000555411"/>
    </source>
</evidence>
<dbReference type="NCBIfam" id="TIGR02665">
    <property type="entry name" value="molyb_mobA"/>
    <property type="match status" value="1"/>
</dbReference>
<comment type="caution">
    <text evidence="8">Lacks conserved residue(s) required for the propagation of feature annotation.</text>
</comment>
<accession>A0A842I6L4</accession>
<keyword evidence="1 8" id="KW-0963">Cytoplasm</keyword>
<dbReference type="Proteomes" id="UP000555411">
    <property type="component" value="Unassembled WGS sequence"/>
</dbReference>
<dbReference type="GO" id="GO:0005525">
    <property type="term" value="F:GTP binding"/>
    <property type="evidence" value="ECO:0007669"/>
    <property type="project" value="UniProtKB-UniRule"/>
</dbReference>
<dbReference type="EC" id="2.7.7.77" evidence="8"/>
<evidence type="ECO:0000256" key="5">
    <source>
        <dbReference type="ARBA" id="ARBA00022842"/>
    </source>
</evidence>
<organism evidence="10 11">
    <name type="scientific">Paragemmobacter straminiformis</name>
    <dbReference type="NCBI Taxonomy" id="2045119"/>
    <lineage>
        <taxon>Bacteria</taxon>
        <taxon>Pseudomonadati</taxon>
        <taxon>Pseudomonadota</taxon>
        <taxon>Alphaproteobacteria</taxon>
        <taxon>Rhodobacterales</taxon>
        <taxon>Paracoccaceae</taxon>
        <taxon>Paragemmobacter</taxon>
    </lineage>
</organism>
<evidence type="ECO:0000256" key="7">
    <source>
        <dbReference type="ARBA" id="ARBA00023150"/>
    </source>
</evidence>
<dbReference type="CDD" id="cd02503">
    <property type="entry name" value="MobA"/>
    <property type="match status" value="1"/>
</dbReference>